<proteinExistence type="predicted"/>
<feature type="compositionally biased region" description="Basic residues" evidence="1">
    <location>
        <begin position="381"/>
        <end position="400"/>
    </location>
</feature>
<dbReference type="AlphaFoldDB" id="A0ABD2WJ51"/>
<gene>
    <name evidence="2" type="ORF">TKK_012679</name>
</gene>
<comment type="caution">
    <text evidence="2">The sequence shown here is derived from an EMBL/GenBank/DDBJ whole genome shotgun (WGS) entry which is preliminary data.</text>
</comment>
<evidence type="ECO:0008006" key="4">
    <source>
        <dbReference type="Google" id="ProtNLM"/>
    </source>
</evidence>
<dbReference type="EMBL" id="JBJJXI010000101">
    <property type="protein sequence ID" value="KAL3392991.1"/>
    <property type="molecule type" value="Genomic_DNA"/>
</dbReference>
<name>A0ABD2WJ51_9HYME</name>
<protein>
    <recommendedName>
        <fullName evidence="4">DUF4806 domain-containing protein</fullName>
    </recommendedName>
</protein>
<feature type="region of interest" description="Disordered" evidence="1">
    <location>
        <begin position="121"/>
        <end position="167"/>
    </location>
</feature>
<evidence type="ECO:0000313" key="3">
    <source>
        <dbReference type="Proteomes" id="UP001627154"/>
    </source>
</evidence>
<evidence type="ECO:0000256" key="1">
    <source>
        <dbReference type="SAM" id="MobiDB-lite"/>
    </source>
</evidence>
<reference evidence="2 3" key="1">
    <citation type="journal article" date="2024" name="bioRxiv">
        <title>A reference genome for Trichogramma kaykai: A tiny desert-dwelling parasitoid wasp with competing sex-ratio distorters.</title>
        <authorList>
            <person name="Culotta J."/>
            <person name="Lindsey A.R."/>
        </authorList>
    </citation>
    <scope>NUCLEOTIDE SEQUENCE [LARGE SCALE GENOMIC DNA]</scope>
    <source>
        <strain evidence="2 3">KSX58</strain>
    </source>
</reference>
<sequence>MPPKKTKGTGAMGVSDSIMLMENALHSYYEKKALDKTQKSNSTSSLNTTKPVKLTAMNKSQLQKLKSSTQISSSTPSVNVSPSLIKFPSTLESSIQLQSSKPNNEALPKAHSSLAIINQTPTSNARKSFSQNLTPRANRSSGQNWTPLAPQSSGHQSRLINESSSNQDVSNNGFVLASNYESCLMKKLDFLIGTQNKIIEDLELLKVTSLENQRYIQECQENQGKIKENHGIIMDQLKGLLKKNRGKITGVPPVLPFKTVDDIEAFNSCDEATYDSVVDYFIYLGGMNIRDCLSSFFKDSLHLSSELLDKISYRGASGHFKLQGTNFDKACEEAASANKHFSTTESEFHSAMMNALKCVKESLRRKKKKNTGPSDGERPPKRNRVPPKRKRKRRLSKKKMEKTLTVRNTITQN</sequence>
<feature type="region of interest" description="Disordered" evidence="1">
    <location>
        <begin position="362"/>
        <end position="413"/>
    </location>
</feature>
<accession>A0ABD2WJ51</accession>
<organism evidence="2 3">
    <name type="scientific">Trichogramma kaykai</name>
    <dbReference type="NCBI Taxonomy" id="54128"/>
    <lineage>
        <taxon>Eukaryota</taxon>
        <taxon>Metazoa</taxon>
        <taxon>Ecdysozoa</taxon>
        <taxon>Arthropoda</taxon>
        <taxon>Hexapoda</taxon>
        <taxon>Insecta</taxon>
        <taxon>Pterygota</taxon>
        <taxon>Neoptera</taxon>
        <taxon>Endopterygota</taxon>
        <taxon>Hymenoptera</taxon>
        <taxon>Apocrita</taxon>
        <taxon>Proctotrupomorpha</taxon>
        <taxon>Chalcidoidea</taxon>
        <taxon>Trichogrammatidae</taxon>
        <taxon>Trichogramma</taxon>
    </lineage>
</organism>
<evidence type="ECO:0000313" key="2">
    <source>
        <dbReference type="EMBL" id="KAL3392991.1"/>
    </source>
</evidence>
<keyword evidence="3" id="KW-1185">Reference proteome</keyword>
<dbReference type="Proteomes" id="UP001627154">
    <property type="component" value="Unassembled WGS sequence"/>
</dbReference>